<evidence type="ECO:0000256" key="2">
    <source>
        <dbReference type="ARBA" id="ARBA00012423"/>
    </source>
</evidence>
<reference evidence="6" key="3">
    <citation type="submission" date="2015-05" db="UniProtKB">
        <authorList>
            <consortium name="EnsemblMetazoa"/>
        </authorList>
    </citation>
    <scope>IDENTIFICATION</scope>
</reference>
<dbReference type="Pfam" id="PF02230">
    <property type="entry name" value="Abhydrolase_2"/>
    <property type="match status" value="1"/>
</dbReference>
<protein>
    <recommendedName>
        <fullName evidence="2">palmitoyl-protein hydrolase</fullName>
        <ecNumber evidence="2">3.1.2.22</ecNumber>
    </recommendedName>
</protein>
<dbReference type="eggNOG" id="KOG2112">
    <property type="taxonomic scope" value="Eukaryota"/>
</dbReference>
<evidence type="ECO:0000256" key="1">
    <source>
        <dbReference type="ARBA" id="ARBA00006499"/>
    </source>
</evidence>
<dbReference type="EnsemblMetazoa" id="RPRC014663-RA">
    <property type="protein sequence ID" value="RPRC014663-PA"/>
    <property type="gene ID" value="RPRC014663"/>
</dbReference>
<dbReference type="EMBL" id="ACPB03023659">
    <property type="status" value="NOT_ANNOTATED_CDS"/>
    <property type="molecule type" value="Genomic_DNA"/>
</dbReference>
<keyword evidence="7" id="KW-1185">Reference proteome</keyword>
<organism evidence="5">
    <name type="scientific">Rhodnius prolixus</name>
    <name type="common">Triatomid bug</name>
    <dbReference type="NCBI Taxonomy" id="13249"/>
    <lineage>
        <taxon>Eukaryota</taxon>
        <taxon>Metazoa</taxon>
        <taxon>Ecdysozoa</taxon>
        <taxon>Arthropoda</taxon>
        <taxon>Hexapoda</taxon>
        <taxon>Insecta</taxon>
        <taxon>Pterygota</taxon>
        <taxon>Neoptera</taxon>
        <taxon>Paraneoptera</taxon>
        <taxon>Hemiptera</taxon>
        <taxon>Heteroptera</taxon>
        <taxon>Panheteroptera</taxon>
        <taxon>Cimicomorpha</taxon>
        <taxon>Reduviidae</taxon>
        <taxon>Triatominae</taxon>
        <taxon>Rhodnius</taxon>
    </lineage>
</organism>
<keyword evidence="3" id="KW-0378">Hydrolase</keyword>
<dbReference type="AlphaFoldDB" id="R4G3G9"/>
<dbReference type="InterPro" id="IPR003140">
    <property type="entry name" value="PLipase/COase/thioEstase"/>
</dbReference>
<reference evidence="7" key="2">
    <citation type="submission" date="2015-04" db="EMBL/GenBank/DDBJ databases">
        <authorList>
            <person name="Wilson R.K."/>
            <person name="Warren W."/>
            <person name="Dotson E."/>
            <person name="Oliveira P.L."/>
        </authorList>
    </citation>
    <scope>NUCLEOTIDE SEQUENCE</scope>
</reference>
<dbReference type="InParanoid" id="R4G3G9"/>
<dbReference type="Proteomes" id="UP000015103">
    <property type="component" value="Unassembled WGS sequence"/>
</dbReference>
<dbReference type="InterPro" id="IPR050565">
    <property type="entry name" value="LYPA1-2/EST-like"/>
</dbReference>
<evidence type="ECO:0000259" key="4">
    <source>
        <dbReference type="Pfam" id="PF02230"/>
    </source>
</evidence>
<dbReference type="HOGENOM" id="CLU_049413_3_6_1"/>
<dbReference type="GO" id="GO:0008474">
    <property type="term" value="F:palmitoyl-(protein) hydrolase activity"/>
    <property type="evidence" value="ECO:0007669"/>
    <property type="project" value="UniProtKB-EC"/>
</dbReference>
<evidence type="ECO:0000313" key="6">
    <source>
        <dbReference type="EnsemblMetazoa" id="RPRC014663-PA"/>
    </source>
</evidence>
<evidence type="ECO:0000256" key="3">
    <source>
        <dbReference type="ARBA" id="ARBA00022801"/>
    </source>
</evidence>
<evidence type="ECO:0000313" key="5">
    <source>
        <dbReference type="EMBL" id="JAA75295.1"/>
    </source>
</evidence>
<feature type="domain" description="Phospholipase/carboxylesterase/thioesterase" evidence="4">
    <location>
        <begin position="10"/>
        <end position="223"/>
    </location>
</feature>
<dbReference type="EMBL" id="GAHY01002215">
    <property type="protein sequence ID" value="JAA75295.1"/>
    <property type="molecule type" value="mRNA"/>
</dbReference>
<dbReference type="GO" id="GO:0052689">
    <property type="term" value="F:carboxylic ester hydrolase activity"/>
    <property type="evidence" value="ECO:0007669"/>
    <property type="project" value="TreeGrafter"/>
</dbReference>
<dbReference type="PANTHER" id="PTHR10655:SF17">
    <property type="entry name" value="LYSOPHOSPHOLIPASE-LIKE PROTEIN 1"/>
    <property type="match status" value="1"/>
</dbReference>
<reference evidence="5" key="1">
    <citation type="submission" date="2013-04" db="EMBL/GenBank/DDBJ databases">
        <title>An insight into the transcriptome of the digestive tract of the blood sucking bug, Rhodnius prolixus.</title>
        <authorList>
            <person name="Ribeiro J.M.C."/>
            <person name="Genta F.A."/>
            <person name="Sorgine M.H.F."/>
            <person name="Paiva-Silva G.O."/>
            <person name="Majerowicz D."/>
            <person name="Medeiros M."/>
            <person name="Koerich L."/>
            <person name="Terra W.R."/>
            <person name="Ferreira C."/>
            <person name="Pimentel A.C."/>
            <person name="Bisch P.M."/>
            <person name="Diniz M.M.P."/>
            <person name="Nascimento R."/>
            <person name="Salmon D."/>
            <person name="Silber A.M."/>
            <person name="Alves M."/>
            <person name="Oliveira M.F."/>
            <person name="Gondim K.C."/>
            <person name="Silva Neto M.A.C."/>
            <person name="Atella G.C."/>
            <person name="Araujo H."/>
            <person name="Dias F.S."/>
            <person name="Polycarpo C.R."/>
            <person name="Fampa P."/>
            <person name="Melo A.C."/>
            <person name="Tanaka A.S."/>
            <person name="Balczun C."/>
            <person name="Oliveira J.H.M."/>
            <person name="Goncalves R."/>
            <person name="Lazoski C."/>
            <person name="Pereira M.A."/>
            <person name="Rivera-Pomar R."/>
            <person name="Diambra L."/>
            <person name="Schaub G.A."/>
            <person name="Garcia E.S."/>
            <person name="Azambuja P."/>
            <person name="Braz G.R.C."/>
            <person name="Oliveira P.L."/>
        </authorList>
    </citation>
    <scope>NUCLEOTIDE SEQUENCE</scope>
</reference>
<sequence length="235" mass="27044">MSAGNLELQNIPQKRSSPTATLIFLHGLGKTGIWQKEQFQSLMAERSQFPHINIIFPTAPYRSGKYSDQETYKWFSTKITKEDQKLLIATEEVEDTLIYVDRLVNKTVDSGIPRNRIIVGGVSQGGVVALLYGYHKQASKVKGIISLSAFYPKLYMDSFRQDTQNYPELFHVHFNQDPVIPYDLSREGYNFFKSKNVPYEEHTLSFKEHSINEDMLHLTYAWILKMVPEEDANIG</sequence>
<dbReference type="GO" id="GO:0005737">
    <property type="term" value="C:cytoplasm"/>
    <property type="evidence" value="ECO:0007669"/>
    <property type="project" value="TreeGrafter"/>
</dbReference>
<dbReference type="InterPro" id="IPR029058">
    <property type="entry name" value="AB_hydrolase_fold"/>
</dbReference>
<dbReference type="EC" id="3.1.2.22" evidence="2"/>
<dbReference type="VEuPathDB" id="VectorBase:RPRC014663"/>
<evidence type="ECO:0000313" key="7">
    <source>
        <dbReference type="Proteomes" id="UP000015103"/>
    </source>
</evidence>
<name>R4G3G9_RHOPR</name>
<comment type="similarity">
    <text evidence="1">Belongs to the AB hydrolase superfamily. AB hydrolase 2 family.</text>
</comment>
<dbReference type="PANTHER" id="PTHR10655">
    <property type="entry name" value="LYSOPHOSPHOLIPASE-RELATED"/>
    <property type="match status" value="1"/>
</dbReference>
<proteinExistence type="evidence at transcript level"/>
<accession>R4G3G9</accession>
<dbReference type="SUPFAM" id="SSF53474">
    <property type="entry name" value="alpha/beta-Hydrolases"/>
    <property type="match status" value="1"/>
</dbReference>
<dbReference type="STRING" id="13249.R4G3G9"/>
<dbReference type="Gene3D" id="3.40.50.1820">
    <property type="entry name" value="alpha/beta hydrolase"/>
    <property type="match status" value="1"/>
</dbReference>